<dbReference type="SUPFAM" id="SSF46894">
    <property type="entry name" value="C-terminal effector domain of the bipartite response regulators"/>
    <property type="match status" value="1"/>
</dbReference>
<evidence type="ECO:0000256" key="3">
    <source>
        <dbReference type="ARBA" id="ARBA00023015"/>
    </source>
</evidence>
<dbReference type="Pfam" id="PF00072">
    <property type="entry name" value="Response_reg"/>
    <property type="match status" value="1"/>
</dbReference>
<dbReference type="PROSITE" id="PS51755">
    <property type="entry name" value="OMPR_PHOB"/>
    <property type="match status" value="1"/>
</dbReference>
<evidence type="ECO:0000313" key="11">
    <source>
        <dbReference type="Proteomes" id="UP000461595"/>
    </source>
</evidence>
<dbReference type="GO" id="GO:0006355">
    <property type="term" value="P:regulation of DNA-templated transcription"/>
    <property type="evidence" value="ECO:0007669"/>
    <property type="project" value="InterPro"/>
</dbReference>
<dbReference type="Pfam" id="PF00486">
    <property type="entry name" value="Trans_reg_C"/>
    <property type="match status" value="1"/>
</dbReference>
<evidence type="ECO:0000256" key="5">
    <source>
        <dbReference type="ARBA" id="ARBA00023163"/>
    </source>
</evidence>
<reference evidence="10 11" key="1">
    <citation type="submission" date="2019-12" db="EMBL/GenBank/DDBJ databases">
        <title>Microbes associate with the intestines of laboratory mice.</title>
        <authorList>
            <person name="Navarre W."/>
            <person name="Wong E."/>
        </authorList>
    </citation>
    <scope>NUCLEOTIDE SEQUENCE [LARGE SCALE GENOMIC DNA]</scope>
    <source>
        <strain evidence="10 11">NM51_B2-22</strain>
    </source>
</reference>
<dbReference type="PROSITE" id="PS50110">
    <property type="entry name" value="RESPONSE_REGULATORY"/>
    <property type="match status" value="1"/>
</dbReference>
<name>A0A7X3KCH9_9STRE</name>
<proteinExistence type="predicted"/>
<evidence type="ECO:0000256" key="6">
    <source>
        <dbReference type="PROSITE-ProRule" id="PRU00169"/>
    </source>
</evidence>
<dbReference type="CDD" id="cd00383">
    <property type="entry name" value="trans_reg_C"/>
    <property type="match status" value="1"/>
</dbReference>
<evidence type="ECO:0000256" key="4">
    <source>
        <dbReference type="ARBA" id="ARBA00023125"/>
    </source>
</evidence>
<dbReference type="SMART" id="SM00448">
    <property type="entry name" value="REC"/>
    <property type="match status" value="1"/>
</dbReference>
<evidence type="ECO:0000313" key="10">
    <source>
        <dbReference type="EMBL" id="MVX59590.1"/>
    </source>
</evidence>
<dbReference type="FunFam" id="3.40.50.2300:FF:000002">
    <property type="entry name" value="DNA-binding response regulator PhoP"/>
    <property type="match status" value="1"/>
</dbReference>
<accession>A0A7X3KCH9</accession>
<feature type="modified residue" description="4-aspartylphosphate" evidence="6">
    <location>
        <position position="51"/>
    </location>
</feature>
<dbReference type="GO" id="GO:0000156">
    <property type="term" value="F:phosphorelay response regulator activity"/>
    <property type="evidence" value="ECO:0007669"/>
    <property type="project" value="TreeGrafter"/>
</dbReference>
<evidence type="ECO:0000259" key="9">
    <source>
        <dbReference type="PROSITE" id="PS51755"/>
    </source>
</evidence>
<dbReference type="Proteomes" id="UP000461595">
    <property type="component" value="Unassembled WGS sequence"/>
</dbReference>
<keyword evidence="2" id="KW-0902">Two-component regulatory system</keyword>
<comment type="caution">
    <text evidence="10">The sequence shown here is derived from an EMBL/GenBank/DDBJ whole genome shotgun (WGS) entry which is preliminary data.</text>
</comment>
<organism evidence="10 11">
    <name type="scientific">Streptococcus danieliae</name>
    <dbReference type="NCBI Taxonomy" id="747656"/>
    <lineage>
        <taxon>Bacteria</taxon>
        <taxon>Bacillati</taxon>
        <taxon>Bacillota</taxon>
        <taxon>Bacilli</taxon>
        <taxon>Lactobacillales</taxon>
        <taxon>Streptococcaceae</taxon>
        <taxon>Streptococcus</taxon>
    </lineage>
</organism>
<sequence length="222" mass="25572">MKLLIVEDELDLNRSLVKLLKTQSYSVDAAFDGEEALDYLATSDYDALIVDVMMPRMDGFTLVQTLRQQNQQTPILFLTAKDSLEDKVRGLDLGADDYLIKPFEFPELLARLRAITRREQPTVSSSQIQIGTVRLDLSSQQVWKAEQLIPLTAKEYKILTYLMSHRGQVLSRDQIREHVWDFDYDGDSNNIEVLIKNIRRKLQESSKDSLIQTKRGLGYVIF</sequence>
<dbReference type="PANTHER" id="PTHR48111">
    <property type="entry name" value="REGULATOR OF RPOS"/>
    <property type="match status" value="1"/>
</dbReference>
<dbReference type="OrthoDB" id="9790442at2"/>
<evidence type="ECO:0000256" key="2">
    <source>
        <dbReference type="ARBA" id="ARBA00023012"/>
    </source>
</evidence>
<feature type="DNA-binding region" description="OmpR/PhoB-type" evidence="7">
    <location>
        <begin position="125"/>
        <end position="222"/>
    </location>
</feature>
<dbReference type="InterPro" id="IPR036388">
    <property type="entry name" value="WH-like_DNA-bd_sf"/>
</dbReference>
<dbReference type="InterPro" id="IPR001789">
    <property type="entry name" value="Sig_transdc_resp-reg_receiver"/>
</dbReference>
<keyword evidence="1 6" id="KW-0597">Phosphoprotein</keyword>
<dbReference type="SMART" id="SM00862">
    <property type="entry name" value="Trans_reg_C"/>
    <property type="match status" value="1"/>
</dbReference>
<keyword evidence="5" id="KW-0804">Transcription</keyword>
<evidence type="ECO:0000256" key="7">
    <source>
        <dbReference type="PROSITE-ProRule" id="PRU01091"/>
    </source>
</evidence>
<keyword evidence="4 7" id="KW-0238">DNA-binding</keyword>
<dbReference type="Gene3D" id="6.10.250.690">
    <property type="match status" value="1"/>
</dbReference>
<dbReference type="FunFam" id="1.10.10.10:FF:000005">
    <property type="entry name" value="Two-component system response regulator"/>
    <property type="match status" value="1"/>
</dbReference>
<protein>
    <submittedName>
        <fullName evidence="10">Response regulator</fullName>
    </submittedName>
</protein>
<dbReference type="PANTHER" id="PTHR48111:SF22">
    <property type="entry name" value="REGULATOR OF RPOS"/>
    <property type="match status" value="1"/>
</dbReference>
<dbReference type="EMBL" id="WSRS01000091">
    <property type="protein sequence ID" value="MVX59590.1"/>
    <property type="molecule type" value="Genomic_DNA"/>
</dbReference>
<dbReference type="Gene3D" id="1.10.10.10">
    <property type="entry name" value="Winged helix-like DNA-binding domain superfamily/Winged helix DNA-binding domain"/>
    <property type="match status" value="1"/>
</dbReference>
<evidence type="ECO:0000256" key="1">
    <source>
        <dbReference type="ARBA" id="ARBA00022553"/>
    </source>
</evidence>
<dbReference type="InterPro" id="IPR001867">
    <property type="entry name" value="OmpR/PhoB-type_DNA-bd"/>
</dbReference>
<dbReference type="GO" id="GO:0005829">
    <property type="term" value="C:cytosol"/>
    <property type="evidence" value="ECO:0007669"/>
    <property type="project" value="TreeGrafter"/>
</dbReference>
<dbReference type="AlphaFoldDB" id="A0A7X3KCH9"/>
<dbReference type="Gene3D" id="3.40.50.2300">
    <property type="match status" value="1"/>
</dbReference>
<dbReference type="InterPro" id="IPR011006">
    <property type="entry name" value="CheY-like_superfamily"/>
</dbReference>
<dbReference type="GO" id="GO:0000976">
    <property type="term" value="F:transcription cis-regulatory region binding"/>
    <property type="evidence" value="ECO:0007669"/>
    <property type="project" value="TreeGrafter"/>
</dbReference>
<feature type="domain" description="Response regulatory" evidence="8">
    <location>
        <begin position="2"/>
        <end position="116"/>
    </location>
</feature>
<dbReference type="GO" id="GO:0032993">
    <property type="term" value="C:protein-DNA complex"/>
    <property type="evidence" value="ECO:0007669"/>
    <property type="project" value="TreeGrafter"/>
</dbReference>
<keyword evidence="3" id="KW-0805">Transcription regulation</keyword>
<dbReference type="SUPFAM" id="SSF52172">
    <property type="entry name" value="CheY-like"/>
    <property type="match status" value="1"/>
</dbReference>
<dbReference type="InterPro" id="IPR016032">
    <property type="entry name" value="Sig_transdc_resp-reg_C-effctor"/>
</dbReference>
<dbReference type="RefSeq" id="WP_160333350.1">
    <property type="nucleotide sequence ID" value="NZ_WSRS01000091.1"/>
</dbReference>
<gene>
    <name evidence="10" type="ORF">E5983_08110</name>
</gene>
<evidence type="ECO:0000259" key="8">
    <source>
        <dbReference type="PROSITE" id="PS50110"/>
    </source>
</evidence>
<feature type="domain" description="OmpR/PhoB-type" evidence="9">
    <location>
        <begin position="125"/>
        <end position="222"/>
    </location>
</feature>
<dbReference type="InterPro" id="IPR039420">
    <property type="entry name" value="WalR-like"/>
</dbReference>